<feature type="compositionally biased region" description="Basic and acidic residues" evidence="2">
    <location>
        <begin position="269"/>
        <end position="299"/>
    </location>
</feature>
<dbReference type="GO" id="GO:0051082">
    <property type="term" value="F:unfolded protein binding"/>
    <property type="evidence" value="ECO:0007669"/>
    <property type="project" value="TreeGrafter"/>
</dbReference>
<protein>
    <recommendedName>
        <fullName evidence="1">Vacuolar ATPase assembly protein VMA22</fullName>
    </recommendedName>
</protein>
<evidence type="ECO:0000313" key="4">
    <source>
        <dbReference type="Proteomes" id="UP000696280"/>
    </source>
</evidence>
<feature type="region of interest" description="Disordered" evidence="2">
    <location>
        <begin position="231"/>
        <end position="304"/>
    </location>
</feature>
<dbReference type="Proteomes" id="UP000696280">
    <property type="component" value="Unassembled WGS sequence"/>
</dbReference>
<evidence type="ECO:0000256" key="1">
    <source>
        <dbReference type="ARBA" id="ARBA00093634"/>
    </source>
</evidence>
<feature type="region of interest" description="Disordered" evidence="2">
    <location>
        <begin position="1"/>
        <end position="38"/>
    </location>
</feature>
<gene>
    <name evidence="3" type="ORF">HYFRA_00013240</name>
</gene>
<dbReference type="PANTHER" id="PTHR31996">
    <property type="entry name" value="COILED-COIL DOMAIN-CONTAINING PROTEIN 115"/>
    <property type="match status" value="1"/>
</dbReference>
<accession>A0A9N9PZT4</accession>
<dbReference type="OrthoDB" id="408631at2759"/>
<evidence type="ECO:0000256" key="2">
    <source>
        <dbReference type="SAM" id="MobiDB-lite"/>
    </source>
</evidence>
<name>A0A9N9PZT4_9HELO</name>
<keyword evidence="4" id="KW-1185">Reference proteome</keyword>
<dbReference type="EMBL" id="CAJVRL010000095">
    <property type="protein sequence ID" value="CAG8960052.1"/>
    <property type="molecule type" value="Genomic_DNA"/>
</dbReference>
<dbReference type="Pfam" id="PF21730">
    <property type="entry name" value="Vma22_CCDC115"/>
    <property type="match status" value="1"/>
</dbReference>
<reference evidence="3" key="1">
    <citation type="submission" date="2021-07" db="EMBL/GenBank/DDBJ databases">
        <authorList>
            <person name="Durling M."/>
        </authorList>
    </citation>
    <scope>NUCLEOTIDE SEQUENCE</scope>
</reference>
<dbReference type="PANTHER" id="PTHR31996:SF2">
    <property type="entry name" value="COILED-COIL DOMAIN-CONTAINING PROTEIN 115"/>
    <property type="match status" value="1"/>
</dbReference>
<dbReference type="GO" id="GO:1990871">
    <property type="term" value="C:Vma12-Vma22 assembly complex"/>
    <property type="evidence" value="ECO:0007669"/>
    <property type="project" value="TreeGrafter"/>
</dbReference>
<comment type="caution">
    <text evidence="3">The sequence shown here is derived from an EMBL/GenBank/DDBJ whole genome shotgun (WGS) entry which is preliminary data.</text>
</comment>
<organism evidence="3 4">
    <name type="scientific">Hymenoscyphus fraxineus</name>
    <dbReference type="NCBI Taxonomy" id="746836"/>
    <lineage>
        <taxon>Eukaryota</taxon>
        <taxon>Fungi</taxon>
        <taxon>Dikarya</taxon>
        <taxon>Ascomycota</taxon>
        <taxon>Pezizomycotina</taxon>
        <taxon>Leotiomycetes</taxon>
        <taxon>Helotiales</taxon>
        <taxon>Helotiaceae</taxon>
        <taxon>Hymenoscyphus</taxon>
    </lineage>
</organism>
<dbReference type="InterPro" id="IPR040357">
    <property type="entry name" value="Vma22/CCDC115"/>
</dbReference>
<sequence length="364" mass="40654">MIQLESISTEPRKNKHPHKHSVEGAELQPPEPPLFSRTSFVSFHQPSKDRPSRRQSASSIVNRVGCDALMLRPNPRPTSICHKLFEHCAKSNLAFITHRMTTRQSQAIKSNSITELGLSYISQQPILDSFPPMMPDFNSVNVSVRASSALAGMNTNDLSSLIDDLLEEYLELLDQYTNLRAELGKAQSSIQQHLARANFHADRGVRYGASFYTPRIQASRVCRVTSPALAPESPTFSVHPYPEKSPDEGINDITTKTPSGTSPITSPENSKENSVEDEKEKEKEAGTNGEEKDKNKIPDPIRMFGFSTPRELKEAQKESVSMIEGVIPKLLGLDEQMKGVEIEIRRARKYRAKAEARISEDVKS</sequence>
<evidence type="ECO:0000313" key="3">
    <source>
        <dbReference type="EMBL" id="CAG8960052.1"/>
    </source>
</evidence>
<feature type="compositionally biased region" description="Polar residues" evidence="2">
    <location>
        <begin position="252"/>
        <end position="268"/>
    </location>
</feature>
<dbReference type="AlphaFoldDB" id="A0A9N9PZT4"/>
<dbReference type="GO" id="GO:0070072">
    <property type="term" value="P:vacuolar proton-transporting V-type ATPase complex assembly"/>
    <property type="evidence" value="ECO:0007669"/>
    <property type="project" value="InterPro"/>
</dbReference>
<proteinExistence type="predicted"/>